<dbReference type="InterPro" id="IPR036388">
    <property type="entry name" value="WH-like_DNA-bd_sf"/>
</dbReference>
<dbReference type="Gene3D" id="1.20.120.530">
    <property type="entry name" value="GntR ligand-binding domain-like"/>
    <property type="match status" value="1"/>
</dbReference>
<feature type="domain" description="HTH gntR-type" evidence="4">
    <location>
        <begin position="59"/>
        <end position="129"/>
    </location>
</feature>
<dbReference type="SUPFAM" id="SSF46785">
    <property type="entry name" value="Winged helix' DNA-binding domain"/>
    <property type="match status" value="1"/>
</dbReference>
<dbReference type="PROSITE" id="PS50949">
    <property type="entry name" value="HTH_GNTR"/>
    <property type="match status" value="1"/>
</dbReference>
<name>A0ABS7QIJ4_9ACTN</name>
<evidence type="ECO:0000256" key="1">
    <source>
        <dbReference type="ARBA" id="ARBA00023015"/>
    </source>
</evidence>
<dbReference type="InterPro" id="IPR036390">
    <property type="entry name" value="WH_DNA-bd_sf"/>
</dbReference>
<accession>A0ABS7QIJ4</accession>
<dbReference type="PANTHER" id="PTHR43537">
    <property type="entry name" value="TRANSCRIPTIONAL REGULATOR, GNTR FAMILY"/>
    <property type="match status" value="1"/>
</dbReference>
<keyword evidence="6" id="KW-1185">Reference proteome</keyword>
<keyword evidence="2" id="KW-0238">DNA-binding</keyword>
<dbReference type="PANTHER" id="PTHR43537:SF24">
    <property type="entry name" value="GLUCONATE OPERON TRANSCRIPTIONAL REPRESSOR"/>
    <property type="match status" value="1"/>
</dbReference>
<dbReference type="SMART" id="SM00895">
    <property type="entry name" value="FCD"/>
    <property type="match status" value="1"/>
</dbReference>
<gene>
    <name evidence="5" type="ORF">K7862_33995</name>
</gene>
<evidence type="ECO:0000256" key="2">
    <source>
        <dbReference type="ARBA" id="ARBA00023125"/>
    </source>
</evidence>
<dbReference type="SUPFAM" id="SSF48008">
    <property type="entry name" value="GntR ligand-binding domain-like"/>
    <property type="match status" value="1"/>
</dbReference>
<evidence type="ECO:0000313" key="6">
    <source>
        <dbReference type="Proteomes" id="UP000778578"/>
    </source>
</evidence>
<reference evidence="5 6" key="1">
    <citation type="submission" date="2021-08" db="EMBL/GenBank/DDBJ databases">
        <title>WGS of actinomycetes from Thailand.</title>
        <authorList>
            <person name="Thawai C."/>
        </authorList>
    </citation>
    <scope>NUCLEOTIDE SEQUENCE [LARGE SCALE GENOMIC DNA]</scope>
    <source>
        <strain evidence="5 6">PLK6-54</strain>
    </source>
</reference>
<dbReference type="Pfam" id="PF00392">
    <property type="entry name" value="GntR"/>
    <property type="match status" value="1"/>
</dbReference>
<proteinExistence type="predicted"/>
<dbReference type="Gene3D" id="1.10.10.10">
    <property type="entry name" value="Winged helix-like DNA-binding domain superfamily/Winged helix DNA-binding domain"/>
    <property type="match status" value="1"/>
</dbReference>
<dbReference type="SMART" id="SM00345">
    <property type="entry name" value="HTH_GNTR"/>
    <property type="match status" value="1"/>
</dbReference>
<dbReference type="PRINTS" id="PR00035">
    <property type="entry name" value="HTHGNTR"/>
</dbReference>
<sequence>MTPTVPAWVTVRQEGRHSFRLIHRYASGVDADHDLGARREPEAVDDLLGSTAFRPVRAGNSFEETVERILQVIKLGLLGHGDRLPSERDLAGRLNVSRDTLREALHSLQRAGYVESRRGRYGGTFVTYREPAPQPGALRRAVEGIGSGGLEDALTYRLVLETGAAEAAARLTLSEAQRAGLRRHLAALEAVPPDRYRQADTRFHLAIAELTGSPSLVASLAEARMRLNDLLNAIPVLERNIDHSAVQHRAMAEAILTGDVEAARRATQEHLEGTAALLRGFLG</sequence>
<dbReference type="InterPro" id="IPR000524">
    <property type="entry name" value="Tscrpt_reg_HTH_GntR"/>
</dbReference>
<keyword evidence="1" id="KW-0805">Transcription regulation</keyword>
<evidence type="ECO:0000259" key="4">
    <source>
        <dbReference type="PROSITE" id="PS50949"/>
    </source>
</evidence>
<comment type="caution">
    <text evidence="5">The sequence shown here is derived from an EMBL/GenBank/DDBJ whole genome shotgun (WGS) entry which is preliminary data.</text>
</comment>
<dbReference type="EMBL" id="JAINZZ010000079">
    <property type="protein sequence ID" value="MBY8882616.1"/>
    <property type="molecule type" value="Genomic_DNA"/>
</dbReference>
<dbReference type="InterPro" id="IPR011711">
    <property type="entry name" value="GntR_C"/>
</dbReference>
<protein>
    <submittedName>
        <fullName evidence="5">FCD domain-containing protein</fullName>
    </submittedName>
</protein>
<organism evidence="5 6">
    <name type="scientific">Actinacidiphila acidipaludis</name>
    <dbReference type="NCBI Taxonomy" id="2873382"/>
    <lineage>
        <taxon>Bacteria</taxon>
        <taxon>Bacillati</taxon>
        <taxon>Actinomycetota</taxon>
        <taxon>Actinomycetes</taxon>
        <taxon>Kitasatosporales</taxon>
        <taxon>Streptomycetaceae</taxon>
        <taxon>Actinacidiphila</taxon>
    </lineage>
</organism>
<dbReference type="Proteomes" id="UP000778578">
    <property type="component" value="Unassembled WGS sequence"/>
</dbReference>
<dbReference type="InterPro" id="IPR008920">
    <property type="entry name" value="TF_FadR/GntR_C"/>
</dbReference>
<keyword evidence="3" id="KW-0804">Transcription</keyword>
<dbReference type="Pfam" id="PF07729">
    <property type="entry name" value="FCD"/>
    <property type="match status" value="1"/>
</dbReference>
<dbReference type="CDD" id="cd07377">
    <property type="entry name" value="WHTH_GntR"/>
    <property type="match status" value="1"/>
</dbReference>
<evidence type="ECO:0000313" key="5">
    <source>
        <dbReference type="EMBL" id="MBY8882616.1"/>
    </source>
</evidence>
<evidence type="ECO:0000256" key="3">
    <source>
        <dbReference type="ARBA" id="ARBA00023163"/>
    </source>
</evidence>